<comment type="caution">
    <text evidence="1">The sequence shown here is derived from an EMBL/GenBank/DDBJ whole genome shotgun (WGS) entry which is preliminary data.</text>
</comment>
<evidence type="ECO:0000313" key="1">
    <source>
        <dbReference type="EMBL" id="ENZ50816.1"/>
    </source>
</evidence>
<proteinExistence type="predicted"/>
<protein>
    <submittedName>
        <fullName evidence="1">Uncharacterized protein</fullName>
    </submittedName>
</protein>
<evidence type="ECO:0000313" key="2">
    <source>
        <dbReference type="Proteomes" id="UP000013126"/>
    </source>
</evidence>
<dbReference type="HOGENOM" id="CLU_3372905_0_0_9"/>
<accession>R0AFH0</accession>
<dbReference type="Proteomes" id="UP000013126">
    <property type="component" value="Unassembled WGS sequence"/>
</dbReference>
<dbReference type="AlphaFoldDB" id="R0AFH0"/>
<sequence>MCEICEASKVCKIRRMCKAGEKFILVRIIWGAVF</sequence>
<gene>
    <name evidence="1" type="ORF">HMPREF1085_02299</name>
</gene>
<reference evidence="1 2" key="1">
    <citation type="submission" date="2013-01" db="EMBL/GenBank/DDBJ databases">
        <title>The Genome Sequence of Clostridium bolteae 90A9.</title>
        <authorList>
            <consortium name="The Broad Institute Genome Sequencing Platform"/>
            <person name="Earl A."/>
            <person name="Ward D."/>
            <person name="Feldgarden M."/>
            <person name="Gevers D."/>
            <person name="Courvalin P."/>
            <person name="Lambert T."/>
            <person name="Walker B."/>
            <person name="Young S.K."/>
            <person name="Zeng Q."/>
            <person name="Gargeya S."/>
            <person name="Fitzgerald M."/>
            <person name="Haas B."/>
            <person name="Abouelleil A."/>
            <person name="Alvarado L."/>
            <person name="Arachchi H.M."/>
            <person name="Berlin A.M."/>
            <person name="Chapman S.B."/>
            <person name="Dewar J."/>
            <person name="Goldberg J."/>
            <person name="Griggs A."/>
            <person name="Gujja S."/>
            <person name="Hansen M."/>
            <person name="Howarth C."/>
            <person name="Imamovic A."/>
            <person name="Larimer J."/>
            <person name="McCowan C."/>
            <person name="Murphy C."/>
            <person name="Neiman D."/>
            <person name="Pearson M."/>
            <person name="Priest M."/>
            <person name="Roberts A."/>
            <person name="Saif S."/>
            <person name="Shea T."/>
            <person name="Sisk P."/>
            <person name="Sykes S."/>
            <person name="Wortman J."/>
            <person name="Nusbaum C."/>
            <person name="Birren B."/>
        </authorList>
    </citation>
    <scope>NUCLEOTIDE SEQUENCE [LARGE SCALE GENOMIC DNA]</scope>
    <source>
        <strain evidence="1 2">90A9</strain>
    </source>
</reference>
<name>R0AFH0_9FIRM</name>
<organism evidence="1 2">
    <name type="scientific">Enterocloster bolteae 90A9</name>
    <dbReference type="NCBI Taxonomy" id="997894"/>
    <lineage>
        <taxon>Bacteria</taxon>
        <taxon>Bacillati</taxon>
        <taxon>Bacillota</taxon>
        <taxon>Clostridia</taxon>
        <taxon>Lachnospirales</taxon>
        <taxon>Lachnospiraceae</taxon>
        <taxon>Enterocloster</taxon>
    </lineage>
</organism>
<keyword evidence="2" id="KW-1185">Reference proteome</keyword>
<dbReference type="EMBL" id="AGYH01000005">
    <property type="protein sequence ID" value="ENZ50816.1"/>
    <property type="molecule type" value="Genomic_DNA"/>
</dbReference>